<dbReference type="AlphaFoldDB" id="A0A6C0HUN6"/>
<organism evidence="1">
    <name type="scientific">viral metagenome</name>
    <dbReference type="NCBI Taxonomy" id="1070528"/>
    <lineage>
        <taxon>unclassified sequences</taxon>
        <taxon>metagenomes</taxon>
        <taxon>organismal metagenomes</taxon>
    </lineage>
</organism>
<name>A0A6C0HUN6_9ZZZZ</name>
<evidence type="ECO:0008006" key="2">
    <source>
        <dbReference type="Google" id="ProtNLM"/>
    </source>
</evidence>
<dbReference type="InterPro" id="IPR038763">
    <property type="entry name" value="DHH_sf"/>
</dbReference>
<dbReference type="EMBL" id="MN740017">
    <property type="protein sequence ID" value="QHT84269.1"/>
    <property type="molecule type" value="Genomic_DNA"/>
</dbReference>
<sequence>MNNYHVFYHYPCNDGELSRVVWNYFEPNSCFYKWIHQNDHEDDINIINNLPEDSNIVFLDVTPNIINRLSNKNKYIIIDHHKNAIISLIDDKPNLPNYNILLYVEKGFPEKNTLSGCKLTWLYFTTNKEDYPSIVFYIGNKDVWDFSNPNTESYCLGINDYMNNIHDETERLKFMDKLIEEQTDDIFIDIGKKLIKDYRLQAEDIFKNYNISIDNTRIDNNMNIIDIECSNNMLSKYLIEYAQDHFDDADILRILHSKNDNKLSYSLRSLKEHVKVDGMARFYGGNGHEKAAGYTIIHSE</sequence>
<reference evidence="1" key="1">
    <citation type="journal article" date="2020" name="Nature">
        <title>Giant virus diversity and host interactions through global metagenomics.</title>
        <authorList>
            <person name="Schulz F."/>
            <person name="Roux S."/>
            <person name="Paez-Espino D."/>
            <person name="Jungbluth S."/>
            <person name="Walsh D.A."/>
            <person name="Denef V.J."/>
            <person name="McMahon K.D."/>
            <person name="Konstantinidis K.T."/>
            <person name="Eloe-Fadrosh E.A."/>
            <person name="Kyrpides N.C."/>
            <person name="Woyke T."/>
        </authorList>
    </citation>
    <scope>NUCLEOTIDE SEQUENCE</scope>
    <source>
        <strain evidence="1">GVMAG-M-3300023184-177</strain>
    </source>
</reference>
<protein>
    <recommendedName>
        <fullName evidence="2">DHHA1 domain-containing protein</fullName>
    </recommendedName>
</protein>
<dbReference type="SUPFAM" id="SSF64182">
    <property type="entry name" value="DHH phosphoesterases"/>
    <property type="match status" value="1"/>
</dbReference>
<proteinExistence type="predicted"/>
<dbReference type="Gene3D" id="3.10.310.30">
    <property type="match status" value="1"/>
</dbReference>
<evidence type="ECO:0000313" key="1">
    <source>
        <dbReference type="EMBL" id="QHT84269.1"/>
    </source>
</evidence>
<accession>A0A6C0HUN6</accession>